<comment type="caution">
    <text evidence="1">The sequence shown here is derived from an EMBL/GenBank/DDBJ whole genome shotgun (WGS) entry which is preliminary data.</text>
</comment>
<dbReference type="InterPro" id="IPR009858">
    <property type="entry name" value="DUF1415"/>
</dbReference>
<name>A0A9W7BFQ6_9STRA</name>
<keyword evidence="2" id="KW-1185">Reference proteome</keyword>
<evidence type="ECO:0000313" key="2">
    <source>
        <dbReference type="Proteomes" id="UP001165160"/>
    </source>
</evidence>
<dbReference type="AlphaFoldDB" id="A0A9W7BFQ6"/>
<protein>
    <submittedName>
        <fullName evidence="1">Uncharacterized protein</fullName>
    </submittedName>
</protein>
<reference evidence="2" key="1">
    <citation type="journal article" date="2023" name="Commun. Biol.">
        <title>Genome analysis of Parmales, the sister group of diatoms, reveals the evolutionary specialization of diatoms from phago-mixotrophs to photoautotrophs.</title>
        <authorList>
            <person name="Ban H."/>
            <person name="Sato S."/>
            <person name="Yoshikawa S."/>
            <person name="Yamada K."/>
            <person name="Nakamura Y."/>
            <person name="Ichinomiya M."/>
            <person name="Sato N."/>
            <person name="Blanc-Mathieu R."/>
            <person name="Endo H."/>
            <person name="Kuwata A."/>
            <person name="Ogata H."/>
        </authorList>
    </citation>
    <scope>NUCLEOTIDE SEQUENCE [LARGE SCALE GENOMIC DNA]</scope>
    <source>
        <strain evidence="2">NIES 3699</strain>
    </source>
</reference>
<dbReference type="Proteomes" id="UP001165160">
    <property type="component" value="Unassembled WGS sequence"/>
</dbReference>
<sequence length="194" mass="21435">MHAPRINFVEPLNLCPWAAPSLAAQGAVQYVHTPASSVEDFVKIISSEAESLLRRGDDVDVNTAITFIVAPCFEPESFPEFYDFVVWLDEEYLESASPPSEYLSEDEDCRLGDFVIAAGFHPLWSYSGEDPSAPVHFEKRSPFPTVSLVYASAIDGLEASTIKIGEHNRKVLTELGEEKVQQMYSDVIGDNAST</sequence>
<evidence type="ECO:0000313" key="1">
    <source>
        <dbReference type="EMBL" id="GMH89592.1"/>
    </source>
</evidence>
<organism evidence="1 2">
    <name type="scientific">Triparma verrucosa</name>
    <dbReference type="NCBI Taxonomy" id="1606542"/>
    <lineage>
        <taxon>Eukaryota</taxon>
        <taxon>Sar</taxon>
        <taxon>Stramenopiles</taxon>
        <taxon>Ochrophyta</taxon>
        <taxon>Bolidophyceae</taxon>
        <taxon>Parmales</taxon>
        <taxon>Triparmaceae</taxon>
        <taxon>Triparma</taxon>
    </lineage>
</organism>
<dbReference type="Pfam" id="PF07209">
    <property type="entry name" value="DUF1415"/>
    <property type="match status" value="1"/>
</dbReference>
<gene>
    <name evidence="1" type="ORF">TrVE_jg6222</name>
</gene>
<accession>A0A9W7BFQ6</accession>
<dbReference type="EMBL" id="BRXX01000096">
    <property type="protein sequence ID" value="GMH89592.1"/>
    <property type="molecule type" value="Genomic_DNA"/>
</dbReference>
<proteinExistence type="predicted"/>